<evidence type="ECO:0000256" key="3">
    <source>
        <dbReference type="ARBA" id="ARBA00005656"/>
    </source>
</evidence>
<sequence length="332" mass="36245">MGIRSLFGSLREKIVGKNLKIVFPEGNDERVLRAAARLKFEGLIEPIILGEATEVRELLAKFGFADQNYVIINPQTYDKFDEMKEAFLEIRKGKATPEDADRLLKDVNYFGVMLVKLGLADGMVSGAIHSTADTVRPALQIIKTKPGISRTSGVFLMNRESTDQRFMFADCAINIDPNAQELSEIALNTAETARIFDIDPKIAMLSFSTKGSAKAPQAEKVREATQLAKGRQPELAIDGELQFDAAFVPSTAEVKAPDSDVAGQANVFIFPDLQSGNIGYKIAQRLGMFEAIGPILQGLNKPVNDLSRGSSAEDIYKLAIITAAQAVDDMNE</sequence>
<proteinExistence type="inferred from homology"/>
<keyword evidence="6" id="KW-0808">Transferase</keyword>
<protein>
    <recommendedName>
        <fullName evidence="5">Phosphate acetyltransferase</fullName>
        <ecNumber evidence="4">2.3.1.8</ecNumber>
    </recommendedName>
    <alternativeName>
        <fullName evidence="8">Phosphotransacetylase</fullName>
    </alternativeName>
</protein>
<feature type="domain" description="Phosphate acetyl/butaryl transferase" evidence="9">
    <location>
        <begin position="9"/>
        <end position="323"/>
    </location>
</feature>
<accession>A0A091BPG6</accession>
<dbReference type="EMBL" id="AUZH01000024">
    <property type="protein sequence ID" value="KFN87576.1"/>
    <property type="molecule type" value="Genomic_DNA"/>
</dbReference>
<evidence type="ECO:0000256" key="7">
    <source>
        <dbReference type="ARBA" id="ARBA00023315"/>
    </source>
</evidence>
<dbReference type="Gene3D" id="3.40.50.10750">
    <property type="entry name" value="Isocitrate/Isopropylmalate dehydrogenase-like"/>
    <property type="match status" value="1"/>
</dbReference>
<comment type="pathway">
    <text evidence="2">Metabolic intermediate biosynthesis; acetyl-CoA biosynthesis; acetyl-CoA from acetate: step 2/2.</text>
</comment>
<dbReference type="Proteomes" id="UP000182793">
    <property type="component" value="Unassembled WGS sequence"/>
</dbReference>
<dbReference type="InterPro" id="IPR042112">
    <property type="entry name" value="P_AcTrfase_dom2"/>
</dbReference>
<organism evidence="10 12">
    <name type="scientific">Streptococcus equinus JB1</name>
    <dbReference type="NCBI Taxonomy" id="1294274"/>
    <lineage>
        <taxon>Bacteria</taxon>
        <taxon>Bacillati</taxon>
        <taxon>Bacillota</taxon>
        <taxon>Bacilli</taxon>
        <taxon>Lactobacillales</taxon>
        <taxon>Streptococcaceae</taxon>
        <taxon>Streptococcus</taxon>
    </lineage>
</organism>
<dbReference type="InterPro" id="IPR050500">
    <property type="entry name" value="Phos_Acetyltrans/Butyryltrans"/>
</dbReference>
<keyword evidence="13" id="KW-1185">Reference proteome</keyword>
<evidence type="ECO:0000313" key="11">
    <source>
        <dbReference type="EMBL" id="SFL17176.1"/>
    </source>
</evidence>
<evidence type="ECO:0000313" key="13">
    <source>
        <dbReference type="Proteomes" id="UP000182793"/>
    </source>
</evidence>
<reference evidence="11 13" key="2">
    <citation type="submission" date="2016-10" db="EMBL/GenBank/DDBJ databases">
        <authorList>
            <person name="Varghese N."/>
            <person name="Submissions S."/>
        </authorList>
    </citation>
    <scope>NUCLEOTIDE SEQUENCE [LARGE SCALE GENOMIC DNA]</scope>
    <source>
        <strain evidence="11 13">JB1</strain>
    </source>
</reference>
<dbReference type="NCBIfam" id="NF007233">
    <property type="entry name" value="PRK09653.1"/>
    <property type="match status" value="1"/>
</dbReference>
<dbReference type="GO" id="GO:0008959">
    <property type="term" value="F:phosphate acetyltransferase activity"/>
    <property type="evidence" value="ECO:0007669"/>
    <property type="project" value="UniProtKB-EC"/>
</dbReference>
<dbReference type="Proteomes" id="UP000029382">
    <property type="component" value="Unassembled WGS sequence"/>
</dbReference>
<evidence type="ECO:0000313" key="10">
    <source>
        <dbReference type="EMBL" id="KFN87576.1"/>
    </source>
</evidence>
<evidence type="ECO:0000259" key="9">
    <source>
        <dbReference type="Pfam" id="PF01515"/>
    </source>
</evidence>
<dbReference type="RefSeq" id="WP_039696970.1">
    <property type="nucleotide sequence ID" value="NZ_AUZH01000024.1"/>
</dbReference>
<dbReference type="PANTHER" id="PTHR43356:SF3">
    <property type="entry name" value="PHOSPHATE ACETYLTRANSFERASE"/>
    <property type="match status" value="1"/>
</dbReference>
<evidence type="ECO:0000256" key="4">
    <source>
        <dbReference type="ARBA" id="ARBA00012707"/>
    </source>
</evidence>
<dbReference type="EC" id="2.3.1.8" evidence="4"/>
<dbReference type="InterPro" id="IPR042113">
    <property type="entry name" value="P_AcTrfase_dom1"/>
</dbReference>
<comment type="caution">
    <text evidence="10">The sequence shown here is derived from an EMBL/GenBank/DDBJ whole genome shotgun (WGS) entry which is preliminary data.</text>
</comment>
<evidence type="ECO:0000256" key="2">
    <source>
        <dbReference type="ARBA" id="ARBA00004989"/>
    </source>
</evidence>
<dbReference type="AlphaFoldDB" id="A0A091BPG6"/>
<keyword evidence="7" id="KW-0012">Acyltransferase</keyword>
<dbReference type="SUPFAM" id="SSF53659">
    <property type="entry name" value="Isocitrate/Isopropylmalate dehydrogenase-like"/>
    <property type="match status" value="1"/>
</dbReference>
<comment type="catalytic activity">
    <reaction evidence="1">
        <text>acetyl-CoA + phosphate = acetyl phosphate + CoA</text>
        <dbReference type="Rhea" id="RHEA:19521"/>
        <dbReference type="ChEBI" id="CHEBI:22191"/>
        <dbReference type="ChEBI" id="CHEBI:43474"/>
        <dbReference type="ChEBI" id="CHEBI:57287"/>
        <dbReference type="ChEBI" id="CHEBI:57288"/>
        <dbReference type="EC" id="2.3.1.8"/>
    </reaction>
</comment>
<dbReference type="InterPro" id="IPR012147">
    <property type="entry name" value="P_Ac_Bu_trans"/>
</dbReference>
<dbReference type="NCBIfam" id="TIGR00651">
    <property type="entry name" value="pta"/>
    <property type="match status" value="1"/>
</dbReference>
<dbReference type="InterPro" id="IPR004614">
    <property type="entry name" value="P_AcTrfase"/>
</dbReference>
<evidence type="ECO:0000256" key="8">
    <source>
        <dbReference type="ARBA" id="ARBA00031108"/>
    </source>
</evidence>
<gene>
    <name evidence="10" type="primary">eutD</name>
    <name evidence="10" type="ORF">H702_06795</name>
    <name evidence="11" type="ORF">SAMN02910290_00763</name>
</gene>
<dbReference type="PANTHER" id="PTHR43356">
    <property type="entry name" value="PHOSPHATE ACETYLTRANSFERASE"/>
    <property type="match status" value="1"/>
</dbReference>
<name>A0A091BPG6_STREI</name>
<evidence type="ECO:0000256" key="1">
    <source>
        <dbReference type="ARBA" id="ARBA00000705"/>
    </source>
</evidence>
<evidence type="ECO:0000313" key="12">
    <source>
        <dbReference type="Proteomes" id="UP000029382"/>
    </source>
</evidence>
<dbReference type="Pfam" id="PF01515">
    <property type="entry name" value="PTA_PTB"/>
    <property type="match status" value="1"/>
</dbReference>
<reference evidence="10 12" key="1">
    <citation type="journal article" date="2014" name="Genome Announc.">
        <title>Draft Genome Sequences of Streptococcus bovis Strains ATCC 33317 and JB1.</title>
        <authorList>
            <person name="Benahmed F.H."/>
            <person name="Gopinath G.R."/>
            <person name="Harbottle H."/>
            <person name="Cotta M.A."/>
            <person name="Luo Y."/>
            <person name="Henderson C."/>
            <person name="Teri P."/>
            <person name="Soppet D."/>
            <person name="Rasmussen M."/>
            <person name="Whitehead T.R."/>
            <person name="Davidson M."/>
        </authorList>
    </citation>
    <scope>NUCLEOTIDE SEQUENCE [LARGE SCALE GENOMIC DNA]</scope>
    <source>
        <strain evidence="10 12">JB1</strain>
    </source>
</reference>
<dbReference type="PIRSF" id="PIRSF000428">
    <property type="entry name" value="P_Ac_trans"/>
    <property type="match status" value="1"/>
</dbReference>
<dbReference type="InterPro" id="IPR002505">
    <property type="entry name" value="PTA_PTB"/>
</dbReference>
<comment type="similarity">
    <text evidence="3">Belongs to the phosphate acetyltransferase and butyryltransferase family.</text>
</comment>
<dbReference type="EMBL" id="FOTG01000003">
    <property type="protein sequence ID" value="SFL17176.1"/>
    <property type="molecule type" value="Genomic_DNA"/>
</dbReference>
<evidence type="ECO:0000256" key="6">
    <source>
        <dbReference type="ARBA" id="ARBA00022679"/>
    </source>
</evidence>
<evidence type="ECO:0000256" key="5">
    <source>
        <dbReference type="ARBA" id="ARBA00021528"/>
    </source>
</evidence>
<dbReference type="Gene3D" id="3.40.50.10950">
    <property type="match status" value="1"/>
</dbReference>